<dbReference type="SMART" id="SM00470">
    <property type="entry name" value="ParB"/>
    <property type="match status" value="1"/>
</dbReference>
<evidence type="ECO:0000256" key="1">
    <source>
        <dbReference type="ARBA" id="ARBA00006295"/>
    </source>
</evidence>
<gene>
    <name evidence="4" type="ORF">CRENPOLYSF1_170050</name>
</gene>
<name>A0A1R4H493_9GAMM</name>
<dbReference type="SUPFAM" id="SSF109709">
    <property type="entry name" value="KorB DNA-binding domain-like"/>
    <property type="match status" value="1"/>
</dbReference>
<dbReference type="RefSeq" id="WP_087142771.1">
    <property type="nucleotide sequence ID" value="NZ_FUKI01000079.1"/>
</dbReference>
<dbReference type="Proteomes" id="UP000195667">
    <property type="component" value="Unassembled WGS sequence"/>
</dbReference>
<dbReference type="Gene3D" id="1.10.10.2830">
    <property type="match status" value="1"/>
</dbReference>
<keyword evidence="5" id="KW-1185">Reference proteome</keyword>
<dbReference type="NCBIfam" id="TIGR00180">
    <property type="entry name" value="parB_part"/>
    <property type="match status" value="1"/>
</dbReference>
<keyword evidence="2" id="KW-0175">Coiled coil</keyword>
<dbReference type="EMBL" id="FUKI01000079">
    <property type="protein sequence ID" value="SJM91006.1"/>
    <property type="molecule type" value="Genomic_DNA"/>
</dbReference>
<dbReference type="InterPro" id="IPR003115">
    <property type="entry name" value="ParB_N"/>
</dbReference>
<dbReference type="AlphaFoldDB" id="A0A1R4H493"/>
<evidence type="ECO:0000256" key="2">
    <source>
        <dbReference type="SAM" id="Coils"/>
    </source>
</evidence>
<evidence type="ECO:0000313" key="5">
    <source>
        <dbReference type="Proteomes" id="UP000195667"/>
    </source>
</evidence>
<dbReference type="InterPro" id="IPR050336">
    <property type="entry name" value="Chromosome_partition/occlusion"/>
</dbReference>
<dbReference type="PANTHER" id="PTHR33375:SF1">
    <property type="entry name" value="CHROMOSOME-PARTITIONING PROTEIN PARB-RELATED"/>
    <property type="match status" value="1"/>
</dbReference>
<dbReference type="OrthoDB" id="9813122at2"/>
<organism evidence="4 5">
    <name type="scientific">Crenothrix polyspora</name>
    <dbReference type="NCBI Taxonomy" id="360316"/>
    <lineage>
        <taxon>Bacteria</taxon>
        <taxon>Pseudomonadati</taxon>
        <taxon>Pseudomonadota</taxon>
        <taxon>Gammaproteobacteria</taxon>
        <taxon>Methylococcales</taxon>
        <taxon>Crenotrichaceae</taxon>
        <taxon>Crenothrix</taxon>
    </lineage>
</organism>
<accession>A0A1R4H493</accession>
<dbReference type="GO" id="GO:0005694">
    <property type="term" value="C:chromosome"/>
    <property type="evidence" value="ECO:0007669"/>
    <property type="project" value="TreeGrafter"/>
</dbReference>
<reference evidence="5" key="1">
    <citation type="submission" date="2017-02" db="EMBL/GenBank/DDBJ databases">
        <authorList>
            <person name="Daims H."/>
        </authorList>
    </citation>
    <scope>NUCLEOTIDE SEQUENCE [LARGE SCALE GENOMIC DNA]</scope>
</reference>
<dbReference type="GO" id="GO:0007059">
    <property type="term" value="P:chromosome segregation"/>
    <property type="evidence" value="ECO:0007669"/>
    <property type="project" value="TreeGrafter"/>
</dbReference>
<dbReference type="PANTHER" id="PTHR33375">
    <property type="entry name" value="CHROMOSOME-PARTITIONING PROTEIN PARB-RELATED"/>
    <property type="match status" value="1"/>
</dbReference>
<feature type="coiled-coil region" evidence="2">
    <location>
        <begin position="33"/>
        <end position="63"/>
    </location>
</feature>
<comment type="similarity">
    <text evidence="1">Belongs to the ParB family.</text>
</comment>
<evidence type="ECO:0000313" key="4">
    <source>
        <dbReference type="EMBL" id="SJM91006.1"/>
    </source>
</evidence>
<dbReference type="Pfam" id="PF02195">
    <property type="entry name" value="ParB_N"/>
    <property type="match status" value="1"/>
</dbReference>
<proteinExistence type="inferred from homology"/>
<evidence type="ECO:0000259" key="3">
    <source>
        <dbReference type="SMART" id="SM00470"/>
    </source>
</evidence>
<sequence length="307" mass="34337">MKKNERLLKTIGINPQQSDIDKPFAPKSGPGVLMSQQRTAAELEKAKAEIEVLKNKLLPIEQLVSVPERMRKLKSGEFEDLKANLASNQLVHPIIVRKIAEDKYEIVAGHNRVAAYKELGRTHIEADIKTISDNEVFEAAFYSNFFTSDLSDFEKYEGFKIIQNNTGETQKSIAERAGVTPTLISYLFSFEKLPKDAIGLIKNQPFCLGATQAAKIAKGEESKIIQGLNMLLSGELQTEAQLVAFVLQKNNTKEITEPTTFKIGKKIFAELSSRNDIIAIKLKDQNQVTAIKQIIETAINEFIEKIN</sequence>
<feature type="domain" description="ParB-like N-terminal" evidence="3">
    <location>
        <begin position="56"/>
        <end position="145"/>
    </location>
</feature>
<protein>
    <submittedName>
        <fullName evidence="4">Putative ParB family protein</fullName>
    </submittedName>
</protein>
<dbReference type="InterPro" id="IPR004437">
    <property type="entry name" value="ParB/RepB/Spo0J"/>
</dbReference>
<dbReference type="SUPFAM" id="SSF110849">
    <property type="entry name" value="ParB/Sulfiredoxin"/>
    <property type="match status" value="1"/>
</dbReference>
<dbReference type="Gene3D" id="3.90.1530.10">
    <property type="entry name" value="Conserved hypothetical protein from pyrococcus furiosus pfu- 392566-001, ParB domain"/>
    <property type="match status" value="1"/>
</dbReference>
<dbReference type="GO" id="GO:0003677">
    <property type="term" value="F:DNA binding"/>
    <property type="evidence" value="ECO:0007669"/>
    <property type="project" value="InterPro"/>
</dbReference>
<dbReference type="InterPro" id="IPR036086">
    <property type="entry name" value="ParB/Sulfiredoxin_sf"/>
</dbReference>